<sequence>MAVMKQAQQGAVTLLITTLLLVLALVVALGSYRALFFQIKRAQNEVQARQQHWRAEGGLECGYSHIVNNKNSSIPNNLNTLCVDLELTYLSADPTNASTLMSQYQMATLKKNILFQRERSPGAIRSTSDLIVFGSTLISPPDPGPKNSDGKYECAAIAVAKYIIATAGVTNNGVGSAIQKPSTAFDNSTDCAPTHKTGSSVQSGIWKNSSGLYEAVDVKNDIYRDETLNPFKDLFGYERGEWEKARDDTEFKFLSYTMTSGDVDCVSKFKGALVLGQPNQVWIDGSCQLNQASIDTISTIQNAHPGTYLFLLVHNGVLGIRGSGSIQGVLFHFNSGFATDTVNWNGFDAEFIADLNANFDAPIKKLYDSSTILTPKHATYLQSGSFQFTGGMAFDTQGQIALFYNSLSLQYNSDIESSFSFSVPPRWQKGSWNDL</sequence>
<dbReference type="AlphaFoldDB" id="A0A223MW86"/>
<accession>A0A223MW86</accession>
<name>A0A223MW86_9VIBR</name>
<evidence type="ECO:0000313" key="2">
    <source>
        <dbReference type="Proteomes" id="UP000215148"/>
    </source>
</evidence>
<organism evidence="1 2">
    <name type="scientific">Vibrio qinghaiensis</name>
    <dbReference type="NCBI Taxonomy" id="2025808"/>
    <lineage>
        <taxon>Bacteria</taxon>
        <taxon>Pseudomonadati</taxon>
        <taxon>Pseudomonadota</taxon>
        <taxon>Gammaproteobacteria</taxon>
        <taxon>Vibrionales</taxon>
        <taxon>Vibrionaceae</taxon>
        <taxon>Vibrio</taxon>
    </lineage>
</organism>
<dbReference type="EMBL" id="CP022741">
    <property type="protein sequence ID" value="ASU21733.1"/>
    <property type="molecule type" value="Genomic_DNA"/>
</dbReference>
<dbReference type="Proteomes" id="UP000215148">
    <property type="component" value="Chromosome 1"/>
</dbReference>
<evidence type="ECO:0000313" key="1">
    <source>
        <dbReference type="EMBL" id="ASU21733.1"/>
    </source>
</evidence>
<protein>
    <submittedName>
        <fullName evidence="1">Uncharacterized protein</fullName>
    </submittedName>
</protein>
<dbReference type="RefSeq" id="WP_094499769.1">
    <property type="nucleotide sequence ID" value="NZ_CAWNHI010000001.1"/>
</dbReference>
<gene>
    <name evidence="1" type="ORF">CCZ37_03600</name>
</gene>
<keyword evidence="2" id="KW-1185">Reference proteome</keyword>
<proteinExistence type="predicted"/>
<dbReference type="KEGG" id="vqi:CCZ37_03600"/>
<reference evidence="1 2" key="1">
    <citation type="submission" date="2017-08" db="EMBL/GenBank/DDBJ databases">
        <title>The Vibrio qinghaiensis sp.-Q67 is a luminous bacteria isolated firstly from Qinghai lake, Qinghai province, China, which has been proved to be very sensitive to detect environmental and food pollutants. Therefore, complete genome analysis of V. qinghaiensis sp.-Q67 highlights the potential application of this strain on detection of hazards in the contaminated environments.</title>
        <authorList>
            <person name="Gong L."/>
        </authorList>
    </citation>
    <scope>NUCLEOTIDE SEQUENCE [LARGE SCALE GENOMIC DNA]</scope>
    <source>
        <strain evidence="1 2">Q67</strain>
    </source>
</reference>